<dbReference type="SUPFAM" id="SSF47598">
    <property type="entry name" value="Ribbon-helix-helix"/>
    <property type="match status" value="1"/>
</dbReference>
<gene>
    <name evidence="1" type="ORF">DENIS_4372</name>
    <name evidence="2" type="ORF">DENIS_4375</name>
</gene>
<dbReference type="Proteomes" id="UP000288096">
    <property type="component" value="Unassembled WGS sequence"/>
</dbReference>
<dbReference type="AlphaFoldDB" id="A0A401G2B2"/>
<reference evidence="3" key="1">
    <citation type="submission" date="2017-11" db="EMBL/GenBank/DDBJ databases">
        <authorList>
            <person name="Watanabe M."/>
            <person name="Kojima H."/>
        </authorList>
    </citation>
    <scope>NUCLEOTIDE SEQUENCE [LARGE SCALE GENOMIC DNA]</scope>
    <source>
        <strain evidence="3">Tokyo 01</strain>
    </source>
</reference>
<accession>A0A401G2B2</accession>
<keyword evidence="3" id="KW-1185">Reference proteome</keyword>
<evidence type="ECO:0000313" key="3">
    <source>
        <dbReference type="Proteomes" id="UP000288096"/>
    </source>
</evidence>
<dbReference type="EMBL" id="BEXT01000001">
    <property type="protein sequence ID" value="GBC63381.1"/>
    <property type="molecule type" value="Genomic_DNA"/>
</dbReference>
<name>A0A401G2B2_9BACT</name>
<dbReference type="GO" id="GO:0006355">
    <property type="term" value="P:regulation of DNA-templated transcription"/>
    <property type="evidence" value="ECO:0007669"/>
    <property type="project" value="InterPro"/>
</dbReference>
<evidence type="ECO:0000313" key="2">
    <source>
        <dbReference type="EMBL" id="GBC63381.1"/>
    </source>
</evidence>
<reference evidence="1" key="2">
    <citation type="journal article" date="2019" name="Front. Microbiol.">
        <title>Genomic Characteristics of Desulfonema ishimotonii Tokyo 01T Implying Horizontal Gene Transfer Among Phylogenetically Dispersed Filamentous Gliding Bacteria.</title>
        <authorList>
            <person name="Watanabe M."/>
            <person name="Kojima H."/>
            <person name="Umezawa K."/>
            <person name="Fukui M."/>
        </authorList>
    </citation>
    <scope>NUCLEOTIDE SEQUENCE</scope>
    <source>
        <strain evidence="1">Tokyo 01</strain>
    </source>
</reference>
<dbReference type="EMBL" id="BEXT01000001">
    <property type="protein sequence ID" value="GBC63378.1"/>
    <property type="molecule type" value="Genomic_DNA"/>
</dbReference>
<evidence type="ECO:0000313" key="1">
    <source>
        <dbReference type="EMBL" id="GBC63378.1"/>
    </source>
</evidence>
<comment type="caution">
    <text evidence="1">The sequence shown here is derived from an EMBL/GenBank/DDBJ whole genome shotgun (WGS) entry which is preliminary data.</text>
</comment>
<dbReference type="InterPro" id="IPR013321">
    <property type="entry name" value="Arc_rbn_hlx_hlx"/>
</dbReference>
<organism evidence="1 3">
    <name type="scientific">Desulfonema ishimotonii</name>
    <dbReference type="NCBI Taxonomy" id="45657"/>
    <lineage>
        <taxon>Bacteria</taxon>
        <taxon>Pseudomonadati</taxon>
        <taxon>Thermodesulfobacteriota</taxon>
        <taxon>Desulfobacteria</taxon>
        <taxon>Desulfobacterales</taxon>
        <taxon>Desulfococcaceae</taxon>
        <taxon>Desulfonema</taxon>
    </lineage>
</organism>
<proteinExistence type="predicted"/>
<reference evidence="3" key="3">
    <citation type="submission" date="2019-01" db="EMBL/GenBank/DDBJ databases">
        <title>Genome sequence of Desulfonema ishimotonii strain Tokyo 01.</title>
        <authorList>
            <person name="Fukui M."/>
        </authorList>
    </citation>
    <scope>NUCLEOTIDE SEQUENCE [LARGE SCALE GENOMIC DNA]</scope>
    <source>
        <strain evidence="3">Tokyo 01</strain>
    </source>
</reference>
<dbReference type="InterPro" id="IPR010985">
    <property type="entry name" value="Ribbon_hlx_hlx"/>
</dbReference>
<sequence>MTPYLHGYIGVHKTDREEVNVISKAFNINIPDELHKRLRRVAFELETTMTDITVEALLEKLPELEKRIKKKEKEKEI</sequence>
<dbReference type="Gene3D" id="1.10.1220.10">
    <property type="entry name" value="Met repressor-like"/>
    <property type="match status" value="1"/>
</dbReference>
<protein>
    <submittedName>
        <fullName evidence="1">Uncharacterized protein</fullName>
    </submittedName>
</protein>